<dbReference type="Proteomes" id="UP000242146">
    <property type="component" value="Unassembled WGS sequence"/>
</dbReference>
<keyword evidence="2" id="KW-1185">Reference proteome</keyword>
<protein>
    <submittedName>
        <fullName evidence="1">Uncharacterized protein</fullName>
    </submittedName>
</protein>
<dbReference type="EMBL" id="MCGT01000017">
    <property type="protein sequence ID" value="ORX52713.1"/>
    <property type="molecule type" value="Genomic_DNA"/>
</dbReference>
<dbReference type="AlphaFoldDB" id="A0A1X2GGM6"/>
<name>A0A1X2GGM6_9FUNG</name>
<proteinExistence type="predicted"/>
<evidence type="ECO:0000313" key="1">
    <source>
        <dbReference type="EMBL" id="ORX52713.1"/>
    </source>
</evidence>
<feature type="non-terminal residue" evidence="1">
    <location>
        <position position="141"/>
    </location>
</feature>
<gene>
    <name evidence="1" type="ORF">DM01DRAFT_1383890</name>
</gene>
<accession>A0A1X2GGM6</accession>
<reference evidence="1 2" key="1">
    <citation type="submission" date="2016-07" db="EMBL/GenBank/DDBJ databases">
        <title>Pervasive Adenine N6-methylation of Active Genes in Fungi.</title>
        <authorList>
            <consortium name="DOE Joint Genome Institute"/>
            <person name="Mondo S.J."/>
            <person name="Dannebaum R.O."/>
            <person name="Kuo R.C."/>
            <person name="Labutti K."/>
            <person name="Haridas S."/>
            <person name="Kuo A."/>
            <person name="Salamov A."/>
            <person name="Ahrendt S.R."/>
            <person name="Lipzen A."/>
            <person name="Sullivan W."/>
            <person name="Andreopoulos W.B."/>
            <person name="Clum A."/>
            <person name="Lindquist E."/>
            <person name="Daum C."/>
            <person name="Ramamoorthy G.K."/>
            <person name="Gryganskyi A."/>
            <person name="Culley D."/>
            <person name="Magnuson J.K."/>
            <person name="James T.Y."/>
            <person name="O'Malley M.A."/>
            <person name="Stajich J.E."/>
            <person name="Spatafora J.W."/>
            <person name="Visel A."/>
            <person name="Grigoriev I.V."/>
        </authorList>
    </citation>
    <scope>NUCLEOTIDE SEQUENCE [LARGE SCALE GENOMIC DNA]</scope>
    <source>
        <strain evidence="1 2">NRRL 3301</strain>
    </source>
</reference>
<comment type="caution">
    <text evidence="1">The sequence shown here is derived from an EMBL/GenBank/DDBJ whole genome shotgun (WGS) entry which is preliminary data.</text>
</comment>
<dbReference type="OrthoDB" id="2289379at2759"/>
<organism evidence="1 2">
    <name type="scientific">Hesseltinella vesiculosa</name>
    <dbReference type="NCBI Taxonomy" id="101127"/>
    <lineage>
        <taxon>Eukaryota</taxon>
        <taxon>Fungi</taxon>
        <taxon>Fungi incertae sedis</taxon>
        <taxon>Mucoromycota</taxon>
        <taxon>Mucoromycotina</taxon>
        <taxon>Mucoromycetes</taxon>
        <taxon>Mucorales</taxon>
        <taxon>Cunninghamellaceae</taxon>
        <taxon>Hesseltinella</taxon>
    </lineage>
</organism>
<sequence>MLIVNEDRTSMTSPFCRSRIVQPKKSNGRTNNGMSMCLNKSCPTVKLGVNTFGRDTLAVTSLTFAVLGSSLTMKHPSKDSHLFFFFTTPLALRYEGVWFPCKCDNSLCIRTKRHCAHVAVPRGNPTFWKMVLVFLPDKYQS</sequence>
<evidence type="ECO:0000313" key="2">
    <source>
        <dbReference type="Proteomes" id="UP000242146"/>
    </source>
</evidence>